<reference evidence="4" key="1">
    <citation type="journal article" date="2019" name="Int. J. Syst. Evol. Microbiol.">
        <title>The Global Catalogue of Microorganisms (GCM) 10K type strain sequencing project: providing services to taxonomists for standard genome sequencing and annotation.</title>
        <authorList>
            <consortium name="The Broad Institute Genomics Platform"/>
            <consortium name="The Broad Institute Genome Sequencing Center for Infectious Disease"/>
            <person name="Wu L."/>
            <person name="Ma J."/>
        </authorList>
    </citation>
    <scope>NUCLEOTIDE SEQUENCE [LARGE SCALE GENOMIC DNA]</scope>
    <source>
        <strain evidence="4">TISTR 1511</strain>
    </source>
</reference>
<organism evidence="3 4">
    <name type="scientific">Gulosibacter bifidus</name>
    <dbReference type="NCBI Taxonomy" id="272239"/>
    <lineage>
        <taxon>Bacteria</taxon>
        <taxon>Bacillati</taxon>
        <taxon>Actinomycetota</taxon>
        <taxon>Actinomycetes</taxon>
        <taxon>Micrococcales</taxon>
        <taxon>Microbacteriaceae</taxon>
        <taxon>Gulosibacter</taxon>
    </lineage>
</organism>
<evidence type="ECO:0000259" key="2">
    <source>
        <dbReference type="Pfam" id="PF13443"/>
    </source>
</evidence>
<evidence type="ECO:0000256" key="1">
    <source>
        <dbReference type="SAM" id="MobiDB-lite"/>
    </source>
</evidence>
<sequence length="86" mass="9423">MPPRTPPHGQLRTPKREEPETLIDKDMTKQDLRKATGLSSATIAKMGCDETVTTQVLARICGALDCQMADIVEVLPADKEKGEEDT</sequence>
<name>A0ABW5RJM6_9MICO</name>
<dbReference type="EMBL" id="JBHUNF010000003">
    <property type="protein sequence ID" value="MFD2674880.1"/>
    <property type="molecule type" value="Genomic_DNA"/>
</dbReference>
<dbReference type="InterPro" id="IPR001387">
    <property type="entry name" value="Cro/C1-type_HTH"/>
</dbReference>
<feature type="region of interest" description="Disordered" evidence="1">
    <location>
        <begin position="1"/>
        <end position="21"/>
    </location>
</feature>
<evidence type="ECO:0000313" key="4">
    <source>
        <dbReference type="Proteomes" id="UP001597453"/>
    </source>
</evidence>
<evidence type="ECO:0000313" key="3">
    <source>
        <dbReference type="EMBL" id="MFD2674880.1"/>
    </source>
</evidence>
<dbReference type="RefSeq" id="WP_281173215.1">
    <property type="nucleotide sequence ID" value="NZ_JBHUNF010000003.1"/>
</dbReference>
<dbReference type="Proteomes" id="UP001597453">
    <property type="component" value="Unassembled WGS sequence"/>
</dbReference>
<protein>
    <submittedName>
        <fullName evidence="3">Helix-turn-helix domain-containing protein</fullName>
    </submittedName>
</protein>
<dbReference type="SUPFAM" id="SSF47413">
    <property type="entry name" value="lambda repressor-like DNA-binding domains"/>
    <property type="match status" value="1"/>
</dbReference>
<dbReference type="Pfam" id="PF13443">
    <property type="entry name" value="HTH_26"/>
    <property type="match status" value="1"/>
</dbReference>
<keyword evidence="4" id="KW-1185">Reference proteome</keyword>
<gene>
    <name evidence="3" type="ORF">ACFSUQ_06155</name>
</gene>
<comment type="caution">
    <text evidence="3">The sequence shown here is derived from an EMBL/GenBank/DDBJ whole genome shotgun (WGS) entry which is preliminary data.</text>
</comment>
<accession>A0ABW5RJM6</accession>
<feature type="domain" description="HTH cro/C1-type" evidence="2">
    <location>
        <begin position="22"/>
        <end position="74"/>
    </location>
</feature>
<dbReference type="InterPro" id="IPR010982">
    <property type="entry name" value="Lambda_DNA-bd_dom_sf"/>
</dbReference>
<proteinExistence type="predicted"/>
<dbReference type="Gene3D" id="1.10.260.40">
    <property type="entry name" value="lambda repressor-like DNA-binding domains"/>
    <property type="match status" value="1"/>
</dbReference>